<reference evidence="6 7" key="1">
    <citation type="submission" date="2017-06" db="EMBL/GenBank/DDBJ databases">
        <title>A platform for efficient transgenesis in Macrostomum lignano, a flatworm model organism for stem cell research.</title>
        <authorList>
            <person name="Berezikov E."/>
        </authorList>
    </citation>
    <scope>NUCLEOTIDE SEQUENCE [LARGE SCALE GENOMIC DNA]</scope>
    <source>
        <strain evidence="6">DV1</strain>
        <tissue evidence="6">Whole organism</tissue>
    </source>
</reference>
<dbReference type="GO" id="GO:0008270">
    <property type="term" value="F:zinc ion binding"/>
    <property type="evidence" value="ECO:0007669"/>
    <property type="project" value="UniProtKB-KW"/>
</dbReference>
<dbReference type="AlphaFoldDB" id="A0A267EMS3"/>
<comment type="caution">
    <text evidence="6">The sequence shown here is derived from an EMBL/GenBank/DDBJ whole genome shotgun (WGS) entry which is preliminary data.</text>
</comment>
<gene>
    <name evidence="6" type="ORF">BOX15_Mlig001966g2</name>
</gene>
<protein>
    <recommendedName>
        <fullName evidence="5">C2H2-type domain-containing protein</fullName>
    </recommendedName>
</protein>
<keyword evidence="4" id="KW-0862">Zinc</keyword>
<dbReference type="PANTHER" id="PTHR24379">
    <property type="entry name" value="KRAB AND ZINC FINGER DOMAIN-CONTAINING"/>
    <property type="match status" value="1"/>
</dbReference>
<feature type="domain" description="C2H2-type" evidence="5">
    <location>
        <begin position="403"/>
        <end position="424"/>
    </location>
</feature>
<dbReference type="SMART" id="SM00355">
    <property type="entry name" value="ZnF_C2H2"/>
    <property type="match status" value="9"/>
</dbReference>
<keyword evidence="7" id="KW-1185">Reference proteome</keyword>
<feature type="domain" description="C2H2-type" evidence="5">
    <location>
        <begin position="328"/>
        <end position="349"/>
    </location>
</feature>
<proteinExistence type="predicted"/>
<dbReference type="PROSITE" id="PS00028">
    <property type="entry name" value="ZINC_FINGER_C2H2_1"/>
    <property type="match status" value="4"/>
</dbReference>
<evidence type="ECO:0000313" key="6">
    <source>
        <dbReference type="EMBL" id="PAA62274.1"/>
    </source>
</evidence>
<dbReference type="EMBL" id="NIVC01001955">
    <property type="protein sequence ID" value="PAA62274.1"/>
    <property type="molecule type" value="Genomic_DNA"/>
</dbReference>
<keyword evidence="2" id="KW-0677">Repeat</keyword>
<name>A0A267EMS3_9PLAT</name>
<accession>A0A267EMS3</accession>
<keyword evidence="1" id="KW-0479">Metal-binding</keyword>
<feature type="domain" description="C2H2-type" evidence="5">
    <location>
        <begin position="557"/>
        <end position="578"/>
    </location>
</feature>
<feature type="domain" description="C2H2-type" evidence="5">
    <location>
        <begin position="497"/>
        <end position="519"/>
    </location>
</feature>
<dbReference type="STRING" id="282301.A0A267EMS3"/>
<keyword evidence="3" id="KW-0863">Zinc-finger</keyword>
<evidence type="ECO:0000313" key="7">
    <source>
        <dbReference type="Proteomes" id="UP000215902"/>
    </source>
</evidence>
<dbReference type="Gene3D" id="3.30.160.60">
    <property type="entry name" value="Classic Zinc Finger"/>
    <property type="match status" value="1"/>
</dbReference>
<dbReference type="PANTHER" id="PTHR24379:SF121">
    <property type="entry name" value="C2H2-TYPE DOMAIN-CONTAINING PROTEIN"/>
    <property type="match status" value="1"/>
</dbReference>
<dbReference type="InterPro" id="IPR013087">
    <property type="entry name" value="Znf_C2H2_type"/>
</dbReference>
<evidence type="ECO:0000256" key="2">
    <source>
        <dbReference type="ARBA" id="ARBA00022737"/>
    </source>
</evidence>
<evidence type="ECO:0000259" key="5">
    <source>
        <dbReference type="PROSITE" id="PS00028"/>
    </source>
</evidence>
<dbReference type="OrthoDB" id="10260596at2759"/>
<organism evidence="6 7">
    <name type="scientific">Macrostomum lignano</name>
    <dbReference type="NCBI Taxonomy" id="282301"/>
    <lineage>
        <taxon>Eukaryota</taxon>
        <taxon>Metazoa</taxon>
        <taxon>Spiralia</taxon>
        <taxon>Lophotrochozoa</taxon>
        <taxon>Platyhelminthes</taxon>
        <taxon>Rhabditophora</taxon>
        <taxon>Macrostomorpha</taxon>
        <taxon>Macrostomida</taxon>
        <taxon>Macrostomidae</taxon>
        <taxon>Macrostomum</taxon>
    </lineage>
</organism>
<sequence>MAMLADDGVCRGQAQEVIDLSNNEDSTVDGPAAPAASLAAAAAPCCEGEAALQPDDELVLLNYSMVRHRVGDIFVHTKNLQLLASGCGRELRPVASFLRDIGLALVLHHYPAARDRRDAADEDQKLPAVSHLVTPFRFRCATCPFRADTELAVLLHYQRGHLSPEGLYRCALDKFSCRDPETFRSHMRSGHRLPGLPPALPGAYQCELCVSDCATPGEFFRHACPGLGPRPLAPDAVESQPVACCLQLDSLHLFGVTEMHGRLERGTFYGKRIVMSQAAVASANANASASVSADRQNLWWQPPMRSFSAQSVRLRNYAGPDRPPFVLCELCRGAVRSFRSLAHHLRSAHGFREPPDRLEAALRSPAGRRCPGCGRRFLTRRGMALHLAWGGGASCLAESRPSCRHCGCRLADAEALCAHLRLRHPAELLDRLAKLHCPICPPAAAAGAACRLGGFPSVADLLRHLGSRHGLRSVGLRGGELHFDHRRRLSNLQRFNCLACQASFSEPQSLTRHAAVSGHRLTCRRCRRLGRPGVEFLCREAWLAHLRVAHGADMDRCPICAKRFLVGSNFVGHVIREHLRPCSVRLTRMSALH</sequence>
<evidence type="ECO:0000256" key="1">
    <source>
        <dbReference type="ARBA" id="ARBA00022723"/>
    </source>
</evidence>
<evidence type="ECO:0000256" key="4">
    <source>
        <dbReference type="ARBA" id="ARBA00022833"/>
    </source>
</evidence>
<evidence type="ECO:0000256" key="3">
    <source>
        <dbReference type="ARBA" id="ARBA00022771"/>
    </source>
</evidence>
<dbReference type="Proteomes" id="UP000215902">
    <property type="component" value="Unassembled WGS sequence"/>
</dbReference>